<keyword evidence="1" id="KW-0175">Coiled coil</keyword>
<dbReference type="InterPro" id="IPR027417">
    <property type="entry name" value="P-loop_NTPase"/>
</dbReference>
<dbReference type="Gene3D" id="3.40.50.300">
    <property type="entry name" value="P-loop containing nucleotide triphosphate hydrolases"/>
    <property type="match status" value="2"/>
</dbReference>
<evidence type="ECO:0000313" key="4">
    <source>
        <dbReference type="EMBL" id="GGD01966.1"/>
    </source>
</evidence>
<dbReference type="InterPro" id="IPR029063">
    <property type="entry name" value="SAM-dependent_MTases_sf"/>
</dbReference>
<dbReference type="Pfam" id="PF07669">
    <property type="entry name" value="Eco57I"/>
    <property type="match status" value="1"/>
</dbReference>
<gene>
    <name evidence="4" type="ORF">GCM10011573_34360</name>
</gene>
<dbReference type="InterPro" id="IPR014001">
    <property type="entry name" value="Helicase_ATP-bd"/>
</dbReference>
<dbReference type="Pfam" id="PF00271">
    <property type="entry name" value="Helicase_C"/>
    <property type="match status" value="1"/>
</dbReference>
<dbReference type="Gene3D" id="3.40.50.150">
    <property type="entry name" value="Vaccinia Virus protein VP39"/>
    <property type="match status" value="1"/>
</dbReference>
<dbReference type="Proteomes" id="UP000630615">
    <property type="component" value="Unassembled WGS sequence"/>
</dbReference>
<feature type="coiled-coil region" evidence="1">
    <location>
        <begin position="2145"/>
        <end position="2201"/>
    </location>
</feature>
<dbReference type="InterPro" id="IPR011639">
    <property type="entry name" value="MethylTrfase_TaqI-like_dom"/>
</dbReference>
<dbReference type="PANTHER" id="PTHR41313:SF1">
    <property type="entry name" value="DNA METHYLASE ADENINE-SPECIFIC DOMAIN-CONTAINING PROTEIN"/>
    <property type="match status" value="1"/>
</dbReference>
<dbReference type="SMART" id="SM00487">
    <property type="entry name" value="DEXDc"/>
    <property type="match status" value="1"/>
</dbReference>
<keyword evidence="5" id="KW-1185">Reference proteome</keyword>
<evidence type="ECO:0000256" key="2">
    <source>
        <dbReference type="SAM" id="MobiDB-lite"/>
    </source>
</evidence>
<feature type="compositionally biased region" description="Basic and acidic residues" evidence="2">
    <location>
        <begin position="327"/>
        <end position="355"/>
    </location>
</feature>
<evidence type="ECO:0000259" key="3">
    <source>
        <dbReference type="PROSITE" id="PS51194"/>
    </source>
</evidence>
<protein>
    <recommendedName>
        <fullName evidence="3">Helicase C-terminal domain-containing protein</fullName>
    </recommendedName>
</protein>
<sequence length="2363" mass="272730">MANNDTMKELYKRTANTITSNAIEWKKFLKLTGALHRYSYIDKLMIFDQNPAVTQVATAQEWNKIGRLIKPDGEGITLFEDQSDLFKLKQVYDIEHTYGDDKNLPDWSATEDVALKTIQKMYEQTFDTDIAVNSMSTALIELIDHGVFHYAQQEQTMIVKDHLELIEESISYAMGQKATWLKQFTDDDLLEKISTVRPGIELNTIGFVTNKVTESLLNHLHAIKLELSLKEEKQNDKQKYSVLEQQEIRSTTSGLRKDSQRIPKRETTSSVHNLSDGGNVDGVSSQNRGSVNRSRDTAGETNTKPTPISKNRKSISERSTLESNSKSSERASDSGNAEDDRQQLNKKQEKVDDDKNLPSLFDYATREDKSDKIYMNEIEKKKYFLSVLAKGTNIENGKFRIFDMYQREMSTKKRISFLKKEYGVGGYAESNQPHVSFDSKGIAINFPDKKELYSWEIIESSLQQLIYEDEYLSADEKKGFSVYLEELPVSLKDLKEIVKAGPLKINGKETIADYFLEESNLEKRAEMISKLYGTGGFLSSKTRCTVEFNLDSMSIQPKGRPSPYFVPWSVIAKQIELLIQDGSYLNKRKFIQENRQEISLFDIYDSNVTQDEWKNSLVHKLKSKPFSIEYLHLILEDLSLTLPLKELGTENHDEVIEFLVQEKFATSTNTDAKVNFSQEGLTIKITRVDDTHFFNWDKIAKEMVYILPFKETDLIQQIEKEGKGEDIESSLFDFSYETDNGTGSEKEHSNPISNYYNQELIQYKDKKREKCRENIQAISTLKKIEQGEIQLTKESQKILAKYSGWGGIQEVFDERNKSWADEYNQLKSVLTTEEYDQARKSVLTAFYTPPEIIHEMYHVLESIGDYSGKSILDAGMGTGNFFMNIPDTLKTTKKIGVELDSITGRIATCLFPEAEIHKKGYEKVELAEKIDVVIGNIPFNDIRVQDKKYDKYNFAIHDYFLAKSIDLLKENGILMVITSSSSMDKRNSKARDYLAKRAKFIGGVRLPKTAFKQSAGTEVVSDILIFQKKSYKEMMQEYEAPYWVNAIDHPEYQGLWMNNYFVQNPDHILGQISIKNFHGQTLDVLPSETQTLQEQMRAVFDKLVSHKSFEQTKINPVLVKREKSVVDKPKEPKGIVIPEDARKFTFLDIDSVIVYHHSNGKYDQIPSGNKRNKIRLMLEVKRTLNDVIRLQQRSYTTTELEKSLRELNRTYDTFTAKYGYFNEKRNIRDLRMDDQYPLLRSIEKEEKNSFVKQEIFFKATIKPQETITQVDSASKALDLSLAKYAAVNFEFMSEVYPGQSIDQMIKELDTQIYLNPRKIEKNGYENSWEYSDEYLTGNVKEKLTIATLAEKRETDPTRKMHYQNNVKALEKAQPKPLQAGDIDFQLGSPWIPTKYYNQFLYELLEIPEKRQGTSFGHIFIDYLDHNSTWKIVGYSRNTGDIRATKTYGTARKNAYEIIEAALNLQKVKVNDKVRDPNTGNIKYELNPEQTMLAREKQEDIEDVFHQWLFSDAERRTKLVTIYNERFNTITPRKYSGENLVFDDMNLQMALRPHQKNVVARILYSGKALMAHEVGAGKTAAMLSAGMYLKKNGLINKPLYVVPNHLTEQWGREILTFYPSANILITTKRDFEKENRNQFVSKIATGDYDAIIIGHSQFERIPLSKERQEKMLREQLTEVTQIVKELKEKDNKNWTVKQMEKFRDNLKTSLKKLANEEKKDNLLTFEQLGVDFLFVDEAHVYKNLFTFTKMNNVAGVGKSNSQRATDMFNKVRYIQEKHDGKNIVFATGTPISNSMSEMYVMQLFLQPEELFRRGLTSFDAWAATFGQVVSSLEITPEASGYRLRDRFKKFHNLPELMNMFNLVADIQTSDMLKLPVPKLKTGKVQTILAEKSPFQERMMEEFVARSEAIRSGSVNPSEDNMLKLTHEAKLMAIDSRLIDPSQPRDPDSKISLCCEKVHSIWERTKENRSTQMIFSDAGTPKKDVFNVYDEVKNQLVEKGVPANEIAFIHDAKTDVQKDTLFEKVRSGEIRVLLGSTQKVGTGTNVQNKLIAAHHIDCPWKPSDLTQREGRILRQGNENEEVAIYRYITKGTFDSYLWQIQEQKLTYISQVMTGKSISRSCEDLDETVLSAGEVKAIATENPMLAEKMTLDNEVSRLQLLRSEWENQRSRLDTDVRITYPNKLAKLNEDLKKYKMDNERLQKNPLSEFKMTIGSTEYTERQKAFDELYSKYQLTETNSYGKAVICGGTYRGFEVEIERNDYGQDQLVLKGEQTYRTNFTLDTGIGNITRLTNLPDRVQELVRMTHEEIEDTKKQIVNAEVEANKPFTKQDELNQKLKRQRELTKQIELDTLKMTPQKNTQLQKSL</sequence>
<feature type="domain" description="Helicase C-terminal" evidence="3">
    <location>
        <begin position="1955"/>
        <end position="2130"/>
    </location>
</feature>
<dbReference type="InterPro" id="IPR052933">
    <property type="entry name" value="DNA_Protect_Modify"/>
</dbReference>
<evidence type="ECO:0000313" key="5">
    <source>
        <dbReference type="Proteomes" id="UP000630615"/>
    </source>
</evidence>
<accession>A0ABQ1PRZ5</accession>
<dbReference type="SMART" id="SM00490">
    <property type="entry name" value="HELICc"/>
    <property type="match status" value="1"/>
</dbReference>
<dbReference type="EMBL" id="BMKI01000012">
    <property type="protein sequence ID" value="GGD01966.1"/>
    <property type="molecule type" value="Genomic_DNA"/>
</dbReference>
<feature type="compositionally biased region" description="Polar residues" evidence="2">
    <location>
        <begin position="299"/>
        <end position="309"/>
    </location>
</feature>
<evidence type="ECO:0000256" key="1">
    <source>
        <dbReference type="SAM" id="Coils"/>
    </source>
</evidence>
<dbReference type="Pfam" id="PF04851">
    <property type="entry name" value="ResIII"/>
    <property type="match status" value="1"/>
</dbReference>
<name>A0ABQ1PRZ5_9ENTE</name>
<dbReference type="SUPFAM" id="SSF52540">
    <property type="entry name" value="P-loop containing nucleoside triphosphate hydrolases"/>
    <property type="match status" value="2"/>
</dbReference>
<comment type="caution">
    <text evidence="4">The sequence shown here is derived from an EMBL/GenBank/DDBJ whole genome shotgun (WGS) entry which is preliminary data.</text>
</comment>
<feature type="region of interest" description="Disordered" evidence="2">
    <location>
        <begin position="234"/>
        <end position="355"/>
    </location>
</feature>
<feature type="coiled-coil region" evidence="1">
    <location>
        <begin position="2299"/>
        <end position="2347"/>
    </location>
</feature>
<feature type="coiled-coil region" evidence="1">
    <location>
        <begin position="1668"/>
        <end position="1718"/>
    </location>
</feature>
<proteinExistence type="predicted"/>
<organism evidence="4 5">
    <name type="scientific">Enterococcus wangshanyuanii</name>
    <dbReference type="NCBI Taxonomy" id="2005703"/>
    <lineage>
        <taxon>Bacteria</taxon>
        <taxon>Bacillati</taxon>
        <taxon>Bacillota</taxon>
        <taxon>Bacilli</taxon>
        <taxon>Lactobacillales</taxon>
        <taxon>Enterococcaceae</taxon>
        <taxon>Enterococcus</taxon>
    </lineage>
</organism>
<dbReference type="PRINTS" id="PR00507">
    <property type="entry name" value="N12N6MTFRASE"/>
</dbReference>
<dbReference type="InterPro" id="IPR001650">
    <property type="entry name" value="Helicase_C-like"/>
</dbReference>
<dbReference type="InterPro" id="IPR006935">
    <property type="entry name" value="Helicase/UvrB_N"/>
</dbReference>
<dbReference type="PROSITE" id="PS51194">
    <property type="entry name" value="HELICASE_CTER"/>
    <property type="match status" value="1"/>
</dbReference>
<feature type="compositionally biased region" description="Polar residues" evidence="2">
    <location>
        <begin position="282"/>
        <end position="292"/>
    </location>
</feature>
<dbReference type="PANTHER" id="PTHR41313">
    <property type="entry name" value="ADENINE-SPECIFIC METHYLTRANSFERASE"/>
    <property type="match status" value="1"/>
</dbReference>
<dbReference type="SUPFAM" id="SSF53335">
    <property type="entry name" value="S-adenosyl-L-methionine-dependent methyltransferases"/>
    <property type="match status" value="1"/>
</dbReference>
<reference evidence="5" key="1">
    <citation type="journal article" date="2019" name="Int. J. Syst. Evol. Microbiol.">
        <title>The Global Catalogue of Microorganisms (GCM) 10K type strain sequencing project: providing services to taxonomists for standard genome sequencing and annotation.</title>
        <authorList>
            <consortium name="The Broad Institute Genomics Platform"/>
            <consortium name="The Broad Institute Genome Sequencing Center for Infectious Disease"/>
            <person name="Wu L."/>
            <person name="Ma J."/>
        </authorList>
    </citation>
    <scope>NUCLEOTIDE SEQUENCE [LARGE SCALE GENOMIC DNA]</scope>
    <source>
        <strain evidence="5">CGMCC 1.15942</strain>
    </source>
</reference>
<feature type="compositionally biased region" description="Basic and acidic residues" evidence="2">
    <location>
        <begin position="255"/>
        <end position="267"/>
    </location>
</feature>